<reference evidence="1" key="1">
    <citation type="journal article" date="2015" name="Proc. Natl. Acad. Sci. U.S.A.">
        <title>Networks of energetic and metabolic interactions define dynamics in microbial communities.</title>
        <authorList>
            <person name="Embree M."/>
            <person name="Liu J.K."/>
            <person name="Al-Bassam M.M."/>
            <person name="Zengler K."/>
        </authorList>
    </citation>
    <scope>NUCLEOTIDE SEQUENCE</scope>
</reference>
<proteinExistence type="predicted"/>
<accession>A0A0W8E237</accession>
<comment type="caution">
    <text evidence="1">The sequence shown here is derived from an EMBL/GenBank/DDBJ whole genome shotgun (WGS) entry which is preliminary data.</text>
</comment>
<evidence type="ECO:0000313" key="1">
    <source>
        <dbReference type="EMBL" id="KUG02371.1"/>
    </source>
</evidence>
<gene>
    <name evidence="1" type="ORF">ASZ90_020253</name>
</gene>
<sequence length="72" mass="8180">MIACSKPDLFSSQTGYPRHSESLHRYGSALKYNHICLIKPRAPARGFMTYSPEGMLPLQFLFTFQTVIEGIQ</sequence>
<name>A0A0W8E237_9ZZZZ</name>
<protein>
    <submittedName>
        <fullName evidence="1">Uncharacterized protein</fullName>
    </submittedName>
</protein>
<dbReference type="EMBL" id="LNQE01001921">
    <property type="protein sequence ID" value="KUG02371.1"/>
    <property type="molecule type" value="Genomic_DNA"/>
</dbReference>
<dbReference type="AlphaFoldDB" id="A0A0W8E237"/>
<organism evidence="1">
    <name type="scientific">hydrocarbon metagenome</name>
    <dbReference type="NCBI Taxonomy" id="938273"/>
    <lineage>
        <taxon>unclassified sequences</taxon>
        <taxon>metagenomes</taxon>
        <taxon>ecological metagenomes</taxon>
    </lineage>
</organism>